<dbReference type="NCBIfam" id="NF005559">
    <property type="entry name" value="PRK07231.1"/>
    <property type="match status" value="1"/>
</dbReference>
<keyword evidence="3" id="KW-0520">NAD</keyword>
<keyword evidence="6" id="KW-1185">Reference proteome</keyword>
<dbReference type="SUPFAM" id="SSF51735">
    <property type="entry name" value="NAD(P)-binding Rossmann-fold domains"/>
    <property type="match status" value="1"/>
</dbReference>
<evidence type="ECO:0000256" key="3">
    <source>
        <dbReference type="ARBA" id="ARBA00023027"/>
    </source>
</evidence>
<evidence type="ECO:0000313" key="5">
    <source>
        <dbReference type="EMBL" id="GLQ21954.1"/>
    </source>
</evidence>
<keyword evidence="2" id="KW-0560">Oxidoreductase</keyword>
<comment type="caution">
    <text evidence="5">The sequence shown here is derived from an EMBL/GenBank/DDBJ whole genome shotgun (WGS) entry which is preliminary data.</text>
</comment>
<dbReference type="SMART" id="SM00822">
    <property type="entry name" value="PKS_KR"/>
    <property type="match status" value="1"/>
</dbReference>
<gene>
    <name evidence="5" type="ORF">GCM10007854_29090</name>
</gene>
<protein>
    <submittedName>
        <fullName evidence="5">Alcohol dehydrogenase</fullName>
    </submittedName>
</protein>
<dbReference type="Proteomes" id="UP001161390">
    <property type="component" value="Unassembled WGS sequence"/>
</dbReference>
<evidence type="ECO:0000259" key="4">
    <source>
        <dbReference type="SMART" id="SM00822"/>
    </source>
</evidence>
<dbReference type="PRINTS" id="PR00080">
    <property type="entry name" value="SDRFAMILY"/>
</dbReference>
<dbReference type="RefSeq" id="WP_284374067.1">
    <property type="nucleotide sequence ID" value="NZ_BSNJ01000008.1"/>
</dbReference>
<name>A0ABQ5V4S2_9PROT</name>
<accession>A0ABQ5V4S2</accession>
<dbReference type="PANTHER" id="PTHR24321:SF8">
    <property type="entry name" value="ESTRADIOL 17-BETA-DEHYDROGENASE 8-RELATED"/>
    <property type="match status" value="1"/>
</dbReference>
<evidence type="ECO:0000256" key="1">
    <source>
        <dbReference type="ARBA" id="ARBA00006484"/>
    </source>
</evidence>
<dbReference type="EMBL" id="BSNJ01000008">
    <property type="protein sequence ID" value="GLQ21954.1"/>
    <property type="molecule type" value="Genomic_DNA"/>
</dbReference>
<dbReference type="Pfam" id="PF13561">
    <property type="entry name" value="adh_short_C2"/>
    <property type="match status" value="1"/>
</dbReference>
<dbReference type="PRINTS" id="PR00081">
    <property type="entry name" value="GDHRDH"/>
</dbReference>
<evidence type="ECO:0000313" key="6">
    <source>
        <dbReference type="Proteomes" id="UP001161390"/>
    </source>
</evidence>
<feature type="domain" description="Ketoreductase" evidence="4">
    <location>
        <begin position="13"/>
        <end position="194"/>
    </location>
</feature>
<evidence type="ECO:0000256" key="2">
    <source>
        <dbReference type="ARBA" id="ARBA00023002"/>
    </source>
</evidence>
<comment type="similarity">
    <text evidence="1">Belongs to the short-chain dehydrogenases/reductases (SDR) family.</text>
</comment>
<dbReference type="PANTHER" id="PTHR24321">
    <property type="entry name" value="DEHYDROGENASES, SHORT CHAIN"/>
    <property type="match status" value="1"/>
</dbReference>
<dbReference type="InterPro" id="IPR036291">
    <property type="entry name" value="NAD(P)-bd_dom_sf"/>
</dbReference>
<organism evidence="5 6">
    <name type="scientific">Algimonas porphyrae</name>
    <dbReference type="NCBI Taxonomy" id="1128113"/>
    <lineage>
        <taxon>Bacteria</taxon>
        <taxon>Pseudomonadati</taxon>
        <taxon>Pseudomonadota</taxon>
        <taxon>Alphaproteobacteria</taxon>
        <taxon>Maricaulales</taxon>
        <taxon>Robiginitomaculaceae</taxon>
        <taxon>Algimonas</taxon>
    </lineage>
</organism>
<reference evidence="5" key="1">
    <citation type="journal article" date="2014" name="Int. J. Syst. Evol. Microbiol.">
        <title>Complete genome of a new Firmicutes species belonging to the dominant human colonic microbiota ('Ruminococcus bicirculans') reveals two chromosomes and a selective capacity to utilize plant glucans.</title>
        <authorList>
            <consortium name="NISC Comparative Sequencing Program"/>
            <person name="Wegmann U."/>
            <person name="Louis P."/>
            <person name="Goesmann A."/>
            <person name="Henrissat B."/>
            <person name="Duncan S.H."/>
            <person name="Flint H.J."/>
        </authorList>
    </citation>
    <scope>NUCLEOTIDE SEQUENCE</scope>
    <source>
        <strain evidence="5">NBRC 108216</strain>
    </source>
</reference>
<dbReference type="InterPro" id="IPR002347">
    <property type="entry name" value="SDR_fam"/>
</dbReference>
<dbReference type="Gene3D" id="3.40.50.720">
    <property type="entry name" value="NAD(P)-binding Rossmann-like Domain"/>
    <property type="match status" value="1"/>
</dbReference>
<proteinExistence type="inferred from homology"/>
<dbReference type="InterPro" id="IPR057326">
    <property type="entry name" value="KR_dom"/>
</dbReference>
<sequence>MSSATPPYDLTGRVAIVTGASSGIGKATARLLAARGATLVLAARRESLIATLSEEIEAQGERASYVVTDVSQADSVDAMVAHAIEMHGRLDIAVNNAGIGAEVHFVTDMPEDYWDRVMGTNLRGNALCLKYQSRAMIASGQGGAIVNVGSVMSFLGCPGAAAYNASKAGQLSLTSSASSELAPQGIRVNLICPGVIDTPLHHAIKGNLGPEVFDGVKAQTHLRRFGQPEEIARCIAFLCSDEASFVTGTTLTADGGFHLTL</sequence>
<reference evidence="5" key="2">
    <citation type="submission" date="2023-01" db="EMBL/GenBank/DDBJ databases">
        <title>Draft genome sequence of Algimonas porphyrae strain NBRC 108216.</title>
        <authorList>
            <person name="Sun Q."/>
            <person name="Mori K."/>
        </authorList>
    </citation>
    <scope>NUCLEOTIDE SEQUENCE</scope>
    <source>
        <strain evidence="5">NBRC 108216</strain>
    </source>
</reference>